<gene>
    <name evidence="1" type="ORF">Agabi119p4_11652</name>
</gene>
<evidence type="ECO:0000313" key="1">
    <source>
        <dbReference type="EMBL" id="KAF7759957.1"/>
    </source>
</evidence>
<reference evidence="1 2" key="1">
    <citation type="journal article" name="Sci. Rep.">
        <title>Telomere-to-telomere assembled and centromere annotated genomes of the two main subspecies of the button mushroom Agaricus bisporus reveal especially polymorphic chromosome ends.</title>
        <authorList>
            <person name="Sonnenberg A.S.M."/>
            <person name="Sedaghat-Telgerd N."/>
            <person name="Lavrijssen B."/>
            <person name="Ohm R.A."/>
            <person name="Hendrickx P.M."/>
            <person name="Scholtmeijer K."/>
            <person name="Baars J.J.P."/>
            <person name="van Peer A."/>
        </authorList>
    </citation>
    <scope>NUCLEOTIDE SEQUENCE [LARGE SCALE GENOMIC DNA]</scope>
    <source>
        <strain evidence="1 2">H119_p4</strain>
    </source>
</reference>
<dbReference type="PANTHER" id="PTHR11439">
    <property type="entry name" value="GAG-POL-RELATED RETROTRANSPOSON"/>
    <property type="match status" value="1"/>
</dbReference>
<organism evidence="1 2">
    <name type="scientific">Agaricus bisporus var. burnettii</name>
    <dbReference type="NCBI Taxonomy" id="192524"/>
    <lineage>
        <taxon>Eukaryota</taxon>
        <taxon>Fungi</taxon>
        <taxon>Dikarya</taxon>
        <taxon>Basidiomycota</taxon>
        <taxon>Agaricomycotina</taxon>
        <taxon>Agaricomycetes</taxon>
        <taxon>Agaricomycetidae</taxon>
        <taxon>Agaricales</taxon>
        <taxon>Agaricineae</taxon>
        <taxon>Agaricaceae</taxon>
        <taxon>Agaricus</taxon>
    </lineage>
</organism>
<evidence type="ECO:0008006" key="3">
    <source>
        <dbReference type="Google" id="ProtNLM"/>
    </source>
</evidence>
<comment type="caution">
    <text evidence="1">The sequence shown here is derived from an EMBL/GenBank/DDBJ whole genome shotgun (WGS) entry which is preliminary data.</text>
</comment>
<accession>A0A8H7EVG5</accession>
<name>A0A8H7EVG5_AGABI</name>
<sequence length="212" mass="24072">MWLRVATRPDLSFAVNLLSRFANNPGRKHWEAFRHTPAYLKETLHYGITFSRHADIRPFGYVDTDYAGDIDGSQLTEGHIFFMAGGPVLWASKHQDTVALSTVEAEYMVFMCAIQQALWLSKFMDEVALSQERPMTIYADNNGAIANTQNNKNHKQTKHIRIRHHFTKERVESGNISFTYIPSANNLADIITKSIPKEAVLQCCKSMGLLPK</sequence>
<dbReference type="AlphaFoldDB" id="A0A8H7EVG5"/>
<dbReference type="CDD" id="cd09272">
    <property type="entry name" value="RNase_HI_RT_Ty1"/>
    <property type="match status" value="1"/>
</dbReference>
<dbReference type="EMBL" id="JABXXO010000016">
    <property type="protein sequence ID" value="KAF7759957.1"/>
    <property type="molecule type" value="Genomic_DNA"/>
</dbReference>
<proteinExistence type="predicted"/>
<protein>
    <recommendedName>
        <fullName evidence="3">Reverse transcriptase Ty1/copia-type domain-containing protein</fullName>
    </recommendedName>
</protein>
<evidence type="ECO:0000313" key="2">
    <source>
        <dbReference type="Proteomes" id="UP000629468"/>
    </source>
</evidence>
<dbReference type="Proteomes" id="UP000629468">
    <property type="component" value="Unassembled WGS sequence"/>
</dbReference>
<dbReference type="PANTHER" id="PTHR11439:SF483">
    <property type="entry name" value="PEPTIDE SYNTHASE GLIP-LIKE, PUTATIVE (AFU_ORTHOLOGUE AFUA_3G12920)-RELATED"/>
    <property type="match status" value="1"/>
</dbReference>